<sequence length="120" mass="13697">MRRGTMEGPIKLTQQSIVEEDLDEFNARIVLGFRFNSSKMEKRLLNTLSTYGFYYSISNHYNNIVSKYHLYHLHQLLCEEVKVVASDSGAATRTWGLGENGVTASTISGWVWNRVGVKYT</sequence>
<evidence type="ECO:0000313" key="1">
    <source>
        <dbReference type="EMBL" id="CAI9768580.1"/>
    </source>
</evidence>
<dbReference type="InterPro" id="IPR012881">
    <property type="entry name" value="DUF1685"/>
</dbReference>
<proteinExistence type="predicted"/>
<reference evidence="1" key="1">
    <citation type="submission" date="2023-05" db="EMBL/GenBank/DDBJ databases">
        <authorList>
            <person name="Huff M."/>
        </authorList>
    </citation>
    <scope>NUCLEOTIDE SEQUENCE</scope>
</reference>
<evidence type="ECO:0000313" key="2">
    <source>
        <dbReference type="Proteomes" id="UP000834106"/>
    </source>
</evidence>
<accession>A0AAD2DZ12</accession>
<protein>
    <submittedName>
        <fullName evidence="1">Uncharacterized protein</fullName>
    </submittedName>
</protein>
<gene>
    <name evidence="1" type="ORF">FPE_LOCUS16010</name>
</gene>
<dbReference type="Proteomes" id="UP000834106">
    <property type="component" value="Chromosome 9"/>
</dbReference>
<name>A0AAD2DZ12_9LAMI</name>
<dbReference type="Pfam" id="PF07939">
    <property type="entry name" value="DUF1685"/>
    <property type="match status" value="1"/>
</dbReference>
<organism evidence="1 2">
    <name type="scientific">Fraxinus pennsylvanica</name>
    <dbReference type="NCBI Taxonomy" id="56036"/>
    <lineage>
        <taxon>Eukaryota</taxon>
        <taxon>Viridiplantae</taxon>
        <taxon>Streptophyta</taxon>
        <taxon>Embryophyta</taxon>
        <taxon>Tracheophyta</taxon>
        <taxon>Spermatophyta</taxon>
        <taxon>Magnoliopsida</taxon>
        <taxon>eudicotyledons</taxon>
        <taxon>Gunneridae</taxon>
        <taxon>Pentapetalae</taxon>
        <taxon>asterids</taxon>
        <taxon>lamiids</taxon>
        <taxon>Lamiales</taxon>
        <taxon>Oleaceae</taxon>
        <taxon>Oleeae</taxon>
        <taxon>Fraxinus</taxon>
    </lineage>
</organism>
<dbReference type="EMBL" id="OU503044">
    <property type="protein sequence ID" value="CAI9768580.1"/>
    <property type="molecule type" value="Genomic_DNA"/>
</dbReference>
<keyword evidence="2" id="KW-1185">Reference proteome</keyword>
<dbReference type="AlphaFoldDB" id="A0AAD2DZ12"/>